<dbReference type="Proteomes" id="UP000006319">
    <property type="component" value="Chromosome 7"/>
</dbReference>
<feature type="transmembrane region" description="Helical" evidence="1">
    <location>
        <begin position="151"/>
        <end position="177"/>
    </location>
</feature>
<protein>
    <submittedName>
        <fullName evidence="2">Uncharacterized protein</fullName>
    </submittedName>
</protein>
<keyword evidence="1" id="KW-0812">Transmembrane</keyword>
<evidence type="ECO:0000313" key="3">
    <source>
        <dbReference type="Proteomes" id="UP000006319"/>
    </source>
</evidence>
<dbReference type="VEuPathDB" id="PlasmoDB:PCYB_073870"/>
<dbReference type="RefSeq" id="XP_004221832.1">
    <property type="nucleotide sequence ID" value="XM_004221784.1"/>
</dbReference>
<feature type="transmembrane region" description="Helical" evidence="1">
    <location>
        <begin position="103"/>
        <end position="125"/>
    </location>
</feature>
<feature type="transmembrane region" description="Helical" evidence="1">
    <location>
        <begin position="6"/>
        <end position="23"/>
    </location>
</feature>
<keyword evidence="1" id="KW-0472">Membrane</keyword>
<dbReference type="GeneID" id="14692233"/>
<evidence type="ECO:0000256" key="1">
    <source>
        <dbReference type="SAM" id="Phobius"/>
    </source>
</evidence>
<dbReference type="KEGG" id="pcy:PCYB_073870"/>
<dbReference type="EMBL" id="DF157099">
    <property type="protein sequence ID" value="GAB65885.1"/>
    <property type="molecule type" value="Genomic_DNA"/>
</dbReference>
<proteinExistence type="predicted"/>
<dbReference type="OrthoDB" id="391295at2759"/>
<reference evidence="2 3" key="1">
    <citation type="journal article" date="2012" name="Nat. Genet.">
        <title>Plasmodium cynomolgi genome sequences provide insight into Plasmodium vivax and the monkey malaria clade.</title>
        <authorList>
            <person name="Tachibana S."/>
            <person name="Sullivan S.A."/>
            <person name="Kawai S."/>
            <person name="Nakamura S."/>
            <person name="Kim H.R."/>
            <person name="Goto N."/>
            <person name="Arisue N."/>
            <person name="Palacpac N.M.Q."/>
            <person name="Honma H."/>
            <person name="Yagi M."/>
            <person name="Tougan T."/>
            <person name="Katakai Y."/>
            <person name="Kaneko O."/>
            <person name="Mita T."/>
            <person name="Kita K."/>
            <person name="Yasutomi Y."/>
            <person name="Sutton P.L."/>
            <person name="Shakhbatyan R."/>
            <person name="Horii T."/>
            <person name="Yasunaga T."/>
            <person name="Barnwell J.W."/>
            <person name="Escalante A.A."/>
            <person name="Carlton J.M."/>
            <person name="Tanabe K."/>
        </authorList>
    </citation>
    <scope>NUCLEOTIDE SEQUENCE [LARGE SCALE GENOMIC DNA]</scope>
    <source>
        <strain evidence="2 3">B</strain>
    </source>
</reference>
<organism evidence="2 3">
    <name type="scientific">Plasmodium cynomolgi (strain B)</name>
    <dbReference type="NCBI Taxonomy" id="1120755"/>
    <lineage>
        <taxon>Eukaryota</taxon>
        <taxon>Sar</taxon>
        <taxon>Alveolata</taxon>
        <taxon>Apicomplexa</taxon>
        <taxon>Aconoidasida</taxon>
        <taxon>Haemosporida</taxon>
        <taxon>Plasmodiidae</taxon>
        <taxon>Plasmodium</taxon>
        <taxon>Plasmodium (Plasmodium)</taxon>
    </lineage>
</organism>
<accession>K6UUK1</accession>
<dbReference type="eggNOG" id="ENOG502QY4X">
    <property type="taxonomic scope" value="Eukaryota"/>
</dbReference>
<evidence type="ECO:0000313" key="2">
    <source>
        <dbReference type="EMBL" id="GAB65885.1"/>
    </source>
</evidence>
<gene>
    <name evidence="2" type="ORF">PCYB_073870</name>
</gene>
<keyword evidence="3" id="KW-1185">Reference proteome</keyword>
<keyword evidence="1" id="KW-1133">Transmembrane helix</keyword>
<dbReference type="OMA" id="CNTSVIH"/>
<name>K6UUK1_PLACD</name>
<dbReference type="AlphaFoldDB" id="K6UUK1"/>
<sequence length="206" mass="24702">MYYLKLFLKLLLLLFLSYDFIILKSGTSRVVHGDRNFLKESYEFLFSHYVLSRIKKYFDLLNHGEDTEIYFEDDSYQADNNSTGDEKYVIFLRNIKAALIYRLICRFVLFIYVLIAASLIFPHYLKPYIPPILLNNRRFNEVFENMQQKKLMVLGIMIFSYNIIYGMLCNTSVIHVYQNRNLIYDDYYADHLFAQRLRENMTHVPG</sequence>